<proteinExistence type="inferred from homology"/>
<evidence type="ECO:0000256" key="1">
    <source>
        <dbReference type="ARBA" id="ARBA00004141"/>
    </source>
</evidence>
<accession>A0A8K0THA7</accession>
<evidence type="ECO:0000256" key="2">
    <source>
        <dbReference type="ARBA" id="ARBA00005587"/>
    </source>
</evidence>
<feature type="transmembrane region" description="Helical" evidence="6">
    <location>
        <begin position="157"/>
        <end position="178"/>
    </location>
</feature>
<keyword evidence="3 6" id="KW-0812">Transmembrane</keyword>
<dbReference type="GO" id="GO:0005886">
    <property type="term" value="C:plasma membrane"/>
    <property type="evidence" value="ECO:0007669"/>
    <property type="project" value="TreeGrafter"/>
</dbReference>
<sequence>MSTQTIKTQNDSRDEMMETVQPSVSVTMSPELYEQLYLSPKNQVKGELRQTFGNPTPIALGGFLLCTTPVSMSLMEWKGAGGFGAGANVGAFFFLGGMMLVLGGIGEWILGNTFPSTVFCLFGGFWLTFGATIVPWYNAYGLYSMTGSASGGLDEPQFYATFSFFLVAMAILCAVFMVASIRTNIVFFLIFVLLVPCFGCLSGSFFAVANGASSDALTLQHVGAGLLFGVTLLGWYIFLALVLQAVDFPFSLPLGDLSTRIPGRRGFGAVTDKV</sequence>
<keyword evidence="4 6" id="KW-1133">Transmembrane helix</keyword>
<organism evidence="7 8">
    <name type="scientific">Plectosphaerella cucumerina</name>
    <dbReference type="NCBI Taxonomy" id="40658"/>
    <lineage>
        <taxon>Eukaryota</taxon>
        <taxon>Fungi</taxon>
        <taxon>Dikarya</taxon>
        <taxon>Ascomycota</taxon>
        <taxon>Pezizomycotina</taxon>
        <taxon>Sordariomycetes</taxon>
        <taxon>Hypocreomycetidae</taxon>
        <taxon>Glomerellales</taxon>
        <taxon>Plectosphaerellaceae</taxon>
        <taxon>Plectosphaerella</taxon>
    </lineage>
</organism>
<dbReference type="AlphaFoldDB" id="A0A8K0THA7"/>
<comment type="caution">
    <text evidence="7">The sequence shown here is derived from an EMBL/GenBank/DDBJ whole genome shotgun (WGS) entry which is preliminary data.</text>
</comment>
<dbReference type="InterPro" id="IPR000791">
    <property type="entry name" value="Gpr1/Fun34/SatP-like"/>
</dbReference>
<evidence type="ECO:0000256" key="3">
    <source>
        <dbReference type="ARBA" id="ARBA00022692"/>
    </source>
</evidence>
<evidence type="ECO:0000256" key="6">
    <source>
        <dbReference type="SAM" id="Phobius"/>
    </source>
</evidence>
<reference evidence="7" key="1">
    <citation type="journal article" date="2021" name="Nat. Commun.">
        <title>Genetic determinants of endophytism in the Arabidopsis root mycobiome.</title>
        <authorList>
            <person name="Mesny F."/>
            <person name="Miyauchi S."/>
            <person name="Thiergart T."/>
            <person name="Pickel B."/>
            <person name="Atanasova L."/>
            <person name="Karlsson M."/>
            <person name="Huettel B."/>
            <person name="Barry K.W."/>
            <person name="Haridas S."/>
            <person name="Chen C."/>
            <person name="Bauer D."/>
            <person name="Andreopoulos W."/>
            <person name="Pangilinan J."/>
            <person name="LaButti K."/>
            <person name="Riley R."/>
            <person name="Lipzen A."/>
            <person name="Clum A."/>
            <person name="Drula E."/>
            <person name="Henrissat B."/>
            <person name="Kohler A."/>
            <person name="Grigoriev I.V."/>
            <person name="Martin F.M."/>
            <person name="Hacquard S."/>
        </authorList>
    </citation>
    <scope>NUCLEOTIDE SEQUENCE</scope>
    <source>
        <strain evidence="7">MPI-CAGE-AT-0016</strain>
    </source>
</reference>
<feature type="transmembrane region" description="Helical" evidence="6">
    <location>
        <begin position="89"/>
        <end position="110"/>
    </location>
</feature>
<comment type="subcellular location">
    <subcellularLocation>
        <location evidence="1">Membrane</location>
        <topology evidence="1">Multi-pass membrane protein</topology>
    </subcellularLocation>
</comment>
<dbReference type="PANTHER" id="PTHR31123">
    <property type="entry name" value="ACCUMULATION OF DYADS PROTEIN 2-RELATED"/>
    <property type="match status" value="1"/>
</dbReference>
<evidence type="ECO:0000313" key="7">
    <source>
        <dbReference type="EMBL" id="KAH7362687.1"/>
    </source>
</evidence>
<evidence type="ECO:0000313" key="8">
    <source>
        <dbReference type="Proteomes" id="UP000813385"/>
    </source>
</evidence>
<feature type="transmembrane region" description="Helical" evidence="6">
    <location>
        <begin position="58"/>
        <end position="77"/>
    </location>
</feature>
<dbReference type="Proteomes" id="UP000813385">
    <property type="component" value="Unassembled WGS sequence"/>
</dbReference>
<comment type="similarity">
    <text evidence="2">Belongs to the acetate uptake transporter (AceTr) (TC 2.A.96) family.</text>
</comment>
<dbReference type="EMBL" id="JAGPXD010000003">
    <property type="protein sequence ID" value="KAH7362687.1"/>
    <property type="molecule type" value="Genomic_DNA"/>
</dbReference>
<feature type="transmembrane region" description="Helical" evidence="6">
    <location>
        <begin position="221"/>
        <end position="243"/>
    </location>
</feature>
<dbReference type="PANTHER" id="PTHR31123:SF4">
    <property type="entry name" value="PROTEIN ALCS"/>
    <property type="match status" value="1"/>
</dbReference>
<dbReference type="OrthoDB" id="3648309at2759"/>
<keyword evidence="5 6" id="KW-0472">Membrane</keyword>
<gene>
    <name evidence="7" type="ORF">B0T11DRAFT_339431</name>
</gene>
<name>A0A8K0THA7_9PEZI</name>
<protein>
    <submittedName>
        <fullName evidence="7">GPR1/FUN34/yaaH family-domain-containing protein</fullName>
    </submittedName>
</protein>
<evidence type="ECO:0000256" key="5">
    <source>
        <dbReference type="ARBA" id="ARBA00023136"/>
    </source>
</evidence>
<feature type="transmembrane region" description="Helical" evidence="6">
    <location>
        <begin position="185"/>
        <end position="209"/>
    </location>
</feature>
<feature type="transmembrane region" description="Helical" evidence="6">
    <location>
        <begin position="117"/>
        <end position="137"/>
    </location>
</feature>
<keyword evidence="8" id="KW-1185">Reference proteome</keyword>
<dbReference type="GO" id="GO:0015123">
    <property type="term" value="F:acetate transmembrane transporter activity"/>
    <property type="evidence" value="ECO:0007669"/>
    <property type="project" value="TreeGrafter"/>
</dbReference>
<dbReference type="InterPro" id="IPR051633">
    <property type="entry name" value="AceTr"/>
</dbReference>
<dbReference type="Pfam" id="PF01184">
    <property type="entry name" value="Gpr1_Fun34_YaaH"/>
    <property type="match status" value="1"/>
</dbReference>
<evidence type="ECO:0000256" key="4">
    <source>
        <dbReference type="ARBA" id="ARBA00022989"/>
    </source>
</evidence>